<keyword evidence="4 5" id="KW-0472">Membrane</keyword>
<name>A0A0M4CP22_9CORY</name>
<evidence type="ECO:0000313" key="7">
    <source>
        <dbReference type="EMBL" id="ALC07122.1"/>
    </source>
</evidence>
<dbReference type="GO" id="GO:0046943">
    <property type="term" value="F:carboxylic acid transmembrane transporter activity"/>
    <property type="evidence" value="ECO:0007669"/>
    <property type="project" value="TreeGrafter"/>
</dbReference>
<dbReference type="AlphaFoldDB" id="A0A0M4CP22"/>
<keyword evidence="8" id="KW-1185">Reference proteome</keyword>
<organism evidence="7 8">
    <name type="scientific">Corynebacterium deserti GIMN1.010</name>
    <dbReference type="NCBI Taxonomy" id="931089"/>
    <lineage>
        <taxon>Bacteria</taxon>
        <taxon>Bacillati</taxon>
        <taxon>Actinomycetota</taxon>
        <taxon>Actinomycetes</taxon>
        <taxon>Mycobacteriales</taxon>
        <taxon>Corynebacteriaceae</taxon>
        <taxon>Corynebacterium</taxon>
    </lineage>
</organism>
<dbReference type="PANTHER" id="PTHR23508">
    <property type="entry name" value="CARBOXYLIC ACID TRANSPORTER PROTEIN HOMOLOG"/>
    <property type="match status" value="1"/>
</dbReference>
<dbReference type="KEGG" id="cdx:CDES_13985"/>
<reference evidence="7 8" key="1">
    <citation type="submission" date="2014-08" db="EMBL/GenBank/DDBJ databases">
        <title>Complete genome sequence of Corynebacterium deserti GIMN1.010 (=DSM 45689), isolated from desert sand in western China.</title>
        <authorList>
            <person name="Ruckert C."/>
            <person name="Albersmeier A."/>
            <person name="Kalinowski J."/>
        </authorList>
    </citation>
    <scope>NUCLEOTIDE SEQUENCE [LARGE SCALE GENOMIC DNA]</scope>
    <source>
        <strain evidence="7 8">GIMN1.010</strain>
    </source>
</reference>
<dbReference type="GO" id="GO:0005886">
    <property type="term" value="C:plasma membrane"/>
    <property type="evidence" value="ECO:0007669"/>
    <property type="project" value="UniProtKB-SubCell"/>
</dbReference>
<keyword evidence="2 5" id="KW-0812">Transmembrane</keyword>
<dbReference type="SUPFAM" id="SSF103473">
    <property type="entry name" value="MFS general substrate transporter"/>
    <property type="match status" value="1"/>
</dbReference>
<accession>A0A0M4CP22</accession>
<feature type="transmembrane region" description="Helical" evidence="5">
    <location>
        <begin position="368"/>
        <end position="392"/>
    </location>
</feature>
<feature type="transmembrane region" description="Helical" evidence="5">
    <location>
        <begin position="311"/>
        <end position="330"/>
    </location>
</feature>
<feature type="transmembrane region" description="Helical" evidence="5">
    <location>
        <begin position="282"/>
        <end position="299"/>
    </location>
</feature>
<feature type="transmembrane region" description="Helical" evidence="5">
    <location>
        <begin position="52"/>
        <end position="70"/>
    </location>
</feature>
<dbReference type="PANTHER" id="PTHR23508:SF10">
    <property type="entry name" value="CARBOXYLIC ACID TRANSPORTER PROTEIN HOMOLOG"/>
    <property type="match status" value="1"/>
</dbReference>
<evidence type="ECO:0000256" key="3">
    <source>
        <dbReference type="ARBA" id="ARBA00022989"/>
    </source>
</evidence>
<feature type="transmembrane region" description="Helical" evidence="5">
    <location>
        <begin position="404"/>
        <end position="425"/>
    </location>
</feature>
<evidence type="ECO:0000259" key="6">
    <source>
        <dbReference type="PROSITE" id="PS50850"/>
    </source>
</evidence>
<dbReference type="PATRIC" id="fig|931089.4.peg.2828"/>
<feature type="transmembrane region" description="Helical" evidence="5">
    <location>
        <begin position="241"/>
        <end position="262"/>
    </location>
</feature>
<dbReference type="Gene3D" id="1.20.1250.20">
    <property type="entry name" value="MFS general substrate transporter like domains"/>
    <property type="match status" value="2"/>
</dbReference>
<feature type="transmembrane region" description="Helical" evidence="5">
    <location>
        <begin position="155"/>
        <end position="174"/>
    </location>
</feature>
<dbReference type="RefSeq" id="WP_082353477.1">
    <property type="nucleotide sequence ID" value="NZ_CP009220.1"/>
</dbReference>
<feature type="transmembrane region" description="Helical" evidence="5">
    <location>
        <begin position="14"/>
        <end position="31"/>
    </location>
</feature>
<evidence type="ECO:0000256" key="1">
    <source>
        <dbReference type="ARBA" id="ARBA00004651"/>
    </source>
</evidence>
<keyword evidence="3 5" id="KW-1133">Transmembrane helix</keyword>
<sequence>MKNALRGLKQAHRYSWVSLIVCWLIWVLNAYDREIVLRLGPSISETFNLSPDAWGVMAALIMISLAILPIPGSAMSDKFGGGHKRAKFQVPLIIGVTAMSFISGFKFISHNIVSFFALRVGVNLGSGWAEPVGVSNTAEWWPKERRGFALGVHHTGYPIGSLLSGLGAALALTWFGSEGWSYAFFFTLVVAVPVMLFWVKYSTVDKIDELYADIESKGLTPPEIISSEDERPKGLLKKVLATPRITVTAVTTMLTQIVYMGVNTVLPLYLYNVVGLSLAESAAMSVVFAFTGIIGQVLWPTLSDFIGRKTTIIVCGVWMSVSVACLYFATNSLMVVIVQLAFGLVANAVWPIYYAAASDAAPEGATSTANGVITTAMFIGGGLSPIIMGRLVGFGGGWESPTGYIYTFLFMAGCALIGALIQLFVKQEKKANSVAAADSNSVETETV</sequence>
<gene>
    <name evidence="7" type="ORF">CDES_13985</name>
</gene>
<comment type="subcellular location">
    <subcellularLocation>
        <location evidence="1">Cell membrane</location>
        <topology evidence="1">Multi-pass membrane protein</topology>
    </subcellularLocation>
</comment>
<evidence type="ECO:0000256" key="2">
    <source>
        <dbReference type="ARBA" id="ARBA00022692"/>
    </source>
</evidence>
<protein>
    <submittedName>
        <fullName evidence="7">Transporter major facilitator family protein</fullName>
    </submittedName>
</protein>
<feature type="transmembrane region" description="Helical" evidence="5">
    <location>
        <begin position="90"/>
        <end position="109"/>
    </location>
</feature>
<dbReference type="EMBL" id="CP009220">
    <property type="protein sequence ID" value="ALC07122.1"/>
    <property type="molecule type" value="Genomic_DNA"/>
</dbReference>
<feature type="transmembrane region" description="Helical" evidence="5">
    <location>
        <begin position="336"/>
        <end position="356"/>
    </location>
</feature>
<evidence type="ECO:0000313" key="8">
    <source>
        <dbReference type="Proteomes" id="UP000068067"/>
    </source>
</evidence>
<evidence type="ECO:0000256" key="4">
    <source>
        <dbReference type="ARBA" id="ARBA00023136"/>
    </source>
</evidence>
<dbReference type="InterPro" id="IPR000849">
    <property type="entry name" value="Sugar_P_transporter"/>
</dbReference>
<dbReference type="Pfam" id="PF07690">
    <property type="entry name" value="MFS_1"/>
    <property type="match status" value="1"/>
</dbReference>
<evidence type="ECO:0000256" key="5">
    <source>
        <dbReference type="SAM" id="Phobius"/>
    </source>
</evidence>
<dbReference type="STRING" id="931089.CDES_13985"/>
<dbReference type="InterPro" id="IPR020846">
    <property type="entry name" value="MFS_dom"/>
</dbReference>
<dbReference type="PROSITE" id="PS50850">
    <property type="entry name" value="MFS"/>
    <property type="match status" value="1"/>
</dbReference>
<feature type="transmembrane region" description="Helical" evidence="5">
    <location>
        <begin position="180"/>
        <end position="199"/>
    </location>
</feature>
<proteinExistence type="predicted"/>
<dbReference type="PIRSF" id="PIRSF002808">
    <property type="entry name" value="Hexose_phosphate_transp"/>
    <property type="match status" value="1"/>
</dbReference>
<dbReference type="InterPro" id="IPR036259">
    <property type="entry name" value="MFS_trans_sf"/>
</dbReference>
<dbReference type="OrthoDB" id="9787026at2"/>
<feature type="domain" description="Major facilitator superfamily (MFS) profile" evidence="6">
    <location>
        <begin position="18"/>
        <end position="430"/>
    </location>
</feature>
<dbReference type="Proteomes" id="UP000068067">
    <property type="component" value="Chromosome"/>
</dbReference>
<dbReference type="InterPro" id="IPR011701">
    <property type="entry name" value="MFS"/>
</dbReference>